<organism evidence="2 3">
    <name type="scientific">Hyaloscypha bicolor E</name>
    <dbReference type="NCBI Taxonomy" id="1095630"/>
    <lineage>
        <taxon>Eukaryota</taxon>
        <taxon>Fungi</taxon>
        <taxon>Dikarya</taxon>
        <taxon>Ascomycota</taxon>
        <taxon>Pezizomycotina</taxon>
        <taxon>Leotiomycetes</taxon>
        <taxon>Helotiales</taxon>
        <taxon>Hyaloscyphaceae</taxon>
        <taxon>Hyaloscypha</taxon>
        <taxon>Hyaloscypha bicolor</taxon>
    </lineage>
</organism>
<dbReference type="EMBL" id="KZ613866">
    <property type="protein sequence ID" value="PMD54026.1"/>
    <property type="molecule type" value="Genomic_DNA"/>
</dbReference>
<feature type="chain" id="PRO_5014385332" evidence="1">
    <location>
        <begin position="21"/>
        <end position="126"/>
    </location>
</feature>
<dbReference type="AlphaFoldDB" id="A0A2J6STA4"/>
<protein>
    <submittedName>
        <fullName evidence="2">Uncharacterized protein</fullName>
    </submittedName>
</protein>
<dbReference type="RefSeq" id="XP_024730930.1">
    <property type="nucleotide sequence ID" value="XM_024883794.1"/>
</dbReference>
<evidence type="ECO:0000313" key="2">
    <source>
        <dbReference type="EMBL" id="PMD54026.1"/>
    </source>
</evidence>
<evidence type="ECO:0000313" key="3">
    <source>
        <dbReference type="Proteomes" id="UP000235371"/>
    </source>
</evidence>
<proteinExistence type="predicted"/>
<keyword evidence="3" id="KW-1185">Reference proteome</keyword>
<keyword evidence="1" id="KW-0732">Signal</keyword>
<dbReference type="OrthoDB" id="3685327at2759"/>
<dbReference type="GeneID" id="36591871"/>
<feature type="signal peptide" evidence="1">
    <location>
        <begin position="1"/>
        <end position="20"/>
    </location>
</feature>
<sequence length="126" mass="13036">MVAKIVLIVFTFAFAALISASPLEKRAVTVFTDTGSASITPAISTTEVLSPDAADGDVGGKADAVGAVADVISKVVDLIQGLIDGDTVRRQRFTQETVSAVSVEFPGRSVVMSNVGYSLTCTLEVI</sequence>
<dbReference type="STRING" id="1095630.A0A2J6STA4"/>
<evidence type="ECO:0000256" key="1">
    <source>
        <dbReference type="SAM" id="SignalP"/>
    </source>
</evidence>
<accession>A0A2J6STA4</accession>
<dbReference type="Proteomes" id="UP000235371">
    <property type="component" value="Unassembled WGS sequence"/>
</dbReference>
<reference evidence="2 3" key="1">
    <citation type="submission" date="2016-04" db="EMBL/GenBank/DDBJ databases">
        <title>A degradative enzymes factory behind the ericoid mycorrhizal symbiosis.</title>
        <authorList>
            <consortium name="DOE Joint Genome Institute"/>
            <person name="Martino E."/>
            <person name="Morin E."/>
            <person name="Grelet G."/>
            <person name="Kuo A."/>
            <person name="Kohler A."/>
            <person name="Daghino S."/>
            <person name="Barry K."/>
            <person name="Choi C."/>
            <person name="Cichocki N."/>
            <person name="Clum A."/>
            <person name="Copeland A."/>
            <person name="Hainaut M."/>
            <person name="Haridas S."/>
            <person name="Labutti K."/>
            <person name="Lindquist E."/>
            <person name="Lipzen A."/>
            <person name="Khouja H.-R."/>
            <person name="Murat C."/>
            <person name="Ohm R."/>
            <person name="Olson A."/>
            <person name="Spatafora J."/>
            <person name="Veneault-Fourrey C."/>
            <person name="Henrissat B."/>
            <person name="Grigoriev I."/>
            <person name="Martin F."/>
            <person name="Perotto S."/>
        </authorList>
    </citation>
    <scope>NUCLEOTIDE SEQUENCE [LARGE SCALE GENOMIC DNA]</scope>
    <source>
        <strain evidence="2 3">E</strain>
    </source>
</reference>
<name>A0A2J6STA4_9HELO</name>
<dbReference type="InParanoid" id="A0A2J6STA4"/>
<gene>
    <name evidence="2" type="ORF">K444DRAFT_634810</name>
</gene>